<name>A0A7L0DIC0_9CHAR</name>
<comment type="similarity">
    <text evidence="1">Belongs to the protein kinase superfamily. CMGC Ser/Thr protein kinase family. MNB/DYRK subfamily.</text>
</comment>
<evidence type="ECO:0000256" key="5">
    <source>
        <dbReference type="ARBA" id="ARBA00022741"/>
    </source>
</evidence>
<comment type="catalytic activity">
    <reaction evidence="10">
        <text>L-tyrosyl-[protein] + ATP = O-phospho-L-tyrosyl-[protein] + ADP + H(+)</text>
        <dbReference type="Rhea" id="RHEA:10596"/>
        <dbReference type="Rhea" id="RHEA-COMP:10136"/>
        <dbReference type="Rhea" id="RHEA-COMP:20101"/>
        <dbReference type="ChEBI" id="CHEBI:15378"/>
        <dbReference type="ChEBI" id="CHEBI:30616"/>
        <dbReference type="ChEBI" id="CHEBI:46858"/>
        <dbReference type="ChEBI" id="CHEBI:61978"/>
        <dbReference type="ChEBI" id="CHEBI:456216"/>
        <dbReference type="EC" id="2.7.12.1"/>
    </reaction>
</comment>
<dbReference type="AlphaFoldDB" id="A0A7L0DIC0"/>
<comment type="caution">
    <text evidence="13">The sequence shown here is derived from an EMBL/GenBank/DDBJ whole genome shotgun (WGS) entry which is preliminary data.</text>
</comment>
<evidence type="ECO:0000256" key="8">
    <source>
        <dbReference type="ARBA" id="ARBA00049003"/>
    </source>
</evidence>
<dbReference type="GO" id="GO:0005737">
    <property type="term" value="C:cytoplasm"/>
    <property type="evidence" value="ECO:0007669"/>
    <property type="project" value="TreeGrafter"/>
</dbReference>
<feature type="binding site" evidence="11">
    <location>
        <position position="94"/>
    </location>
    <ligand>
        <name>ATP</name>
        <dbReference type="ChEBI" id="CHEBI:30616"/>
    </ligand>
</feature>
<comment type="catalytic activity">
    <reaction evidence="8">
        <text>L-seryl-[protein] + ATP = O-phospho-L-seryl-[protein] + ADP + H(+)</text>
        <dbReference type="Rhea" id="RHEA:17989"/>
        <dbReference type="Rhea" id="RHEA-COMP:9863"/>
        <dbReference type="Rhea" id="RHEA-COMP:11604"/>
        <dbReference type="ChEBI" id="CHEBI:15378"/>
        <dbReference type="ChEBI" id="CHEBI:29999"/>
        <dbReference type="ChEBI" id="CHEBI:30616"/>
        <dbReference type="ChEBI" id="CHEBI:83421"/>
        <dbReference type="ChEBI" id="CHEBI:456216"/>
        <dbReference type="EC" id="2.7.12.1"/>
    </reaction>
</comment>
<gene>
    <name evidence="13" type="primary">Dyrk4</name>
    <name evidence="13" type="ORF">ROSBEN_R01361</name>
</gene>
<dbReference type="EMBL" id="VXAI01000275">
    <property type="protein sequence ID" value="NXJ68690.1"/>
    <property type="molecule type" value="Genomic_DNA"/>
</dbReference>
<dbReference type="GO" id="GO:0004712">
    <property type="term" value="F:protein serine/threonine/tyrosine kinase activity"/>
    <property type="evidence" value="ECO:0007669"/>
    <property type="project" value="UniProtKB-EC"/>
</dbReference>
<evidence type="ECO:0000256" key="9">
    <source>
        <dbReference type="ARBA" id="ARBA00049308"/>
    </source>
</evidence>
<dbReference type="Proteomes" id="UP000545435">
    <property type="component" value="Unassembled WGS sequence"/>
</dbReference>
<evidence type="ECO:0000256" key="10">
    <source>
        <dbReference type="ARBA" id="ARBA00051680"/>
    </source>
</evidence>
<dbReference type="SUPFAM" id="SSF56112">
    <property type="entry name" value="Protein kinase-like (PK-like)"/>
    <property type="match status" value="1"/>
</dbReference>
<dbReference type="GO" id="GO:0005856">
    <property type="term" value="C:cytoskeleton"/>
    <property type="evidence" value="ECO:0007669"/>
    <property type="project" value="TreeGrafter"/>
</dbReference>
<dbReference type="GO" id="GO:0004674">
    <property type="term" value="F:protein serine/threonine kinase activity"/>
    <property type="evidence" value="ECO:0007669"/>
    <property type="project" value="UniProtKB-KW"/>
</dbReference>
<keyword evidence="7 11" id="KW-0067">ATP-binding</keyword>
<dbReference type="InterPro" id="IPR017441">
    <property type="entry name" value="Protein_kinase_ATP_BS"/>
</dbReference>
<protein>
    <recommendedName>
        <fullName evidence="2">dual-specificity kinase</fullName>
        <ecNumber evidence="2">2.7.12.1</ecNumber>
    </recommendedName>
</protein>
<dbReference type="Gene3D" id="3.30.200.20">
    <property type="entry name" value="Phosphorylase Kinase, domain 1"/>
    <property type="match status" value="1"/>
</dbReference>
<dbReference type="PROSITE" id="PS00107">
    <property type="entry name" value="PROTEIN_KINASE_ATP"/>
    <property type="match status" value="1"/>
</dbReference>
<evidence type="ECO:0000256" key="2">
    <source>
        <dbReference type="ARBA" id="ARBA00013203"/>
    </source>
</evidence>
<dbReference type="Pfam" id="PF00069">
    <property type="entry name" value="Pkinase"/>
    <property type="match status" value="1"/>
</dbReference>
<feature type="domain" description="Protein kinase" evidence="12">
    <location>
        <begin position="65"/>
        <end position="362"/>
    </location>
</feature>
<dbReference type="Gene3D" id="1.10.510.10">
    <property type="entry name" value="Transferase(Phosphotransferase) domain 1"/>
    <property type="match status" value="1"/>
</dbReference>
<keyword evidence="6 13" id="KW-0418">Kinase</keyword>
<evidence type="ECO:0000256" key="6">
    <source>
        <dbReference type="ARBA" id="ARBA00022777"/>
    </source>
</evidence>
<proteinExistence type="inferred from homology"/>
<dbReference type="InterPro" id="IPR042521">
    <property type="entry name" value="DYRK"/>
</dbReference>
<keyword evidence="4" id="KW-0808">Transferase</keyword>
<dbReference type="Gene3D" id="3.30.10.30">
    <property type="entry name" value="DYRK"/>
    <property type="match status" value="1"/>
</dbReference>
<evidence type="ECO:0000259" key="12">
    <source>
        <dbReference type="PROSITE" id="PS50011"/>
    </source>
</evidence>
<evidence type="ECO:0000256" key="3">
    <source>
        <dbReference type="ARBA" id="ARBA00022527"/>
    </source>
</evidence>
<dbReference type="EC" id="2.7.12.1" evidence="2"/>
<evidence type="ECO:0000313" key="14">
    <source>
        <dbReference type="Proteomes" id="UP000545435"/>
    </source>
</evidence>
<keyword evidence="5 11" id="KW-0547">Nucleotide-binding</keyword>
<evidence type="ECO:0000256" key="1">
    <source>
        <dbReference type="ARBA" id="ARBA00008867"/>
    </source>
</evidence>
<dbReference type="PANTHER" id="PTHR24058:SF22">
    <property type="entry name" value="DUAL SPECIFICITY TYROSINE-PHOSPHORYLATION-REGULATED KINASE 4"/>
    <property type="match status" value="1"/>
</dbReference>
<dbReference type="InterPro" id="IPR050494">
    <property type="entry name" value="Ser_Thr_dual-spec_kinase"/>
</dbReference>
<keyword evidence="3" id="KW-0723">Serine/threonine-protein kinase</keyword>
<dbReference type="InterPro" id="IPR011009">
    <property type="entry name" value="Kinase-like_dom_sf"/>
</dbReference>
<evidence type="ECO:0000256" key="11">
    <source>
        <dbReference type="PROSITE-ProRule" id="PRU10141"/>
    </source>
</evidence>
<dbReference type="PANTHER" id="PTHR24058">
    <property type="entry name" value="DUAL SPECIFICITY PROTEIN KINASE"/>
    <property type="match status" value="1"/>
</dbReference>
<sequence length="369" mass="42787">EALKYFKDQLTVYEQKEIFNYTELWFLGLEAKKIEGLPETQNNNCYDDEHGSYLKVIHDHIAYRYEVLEVIGKGSFGQVAKCLDHKTNELVALKIIRNKKRFHSQALVEVKILDALLKKDKDDTHNIIHMKEYFYFRNHFCISFELLGRNFGEILGKSDHFIHQSPRNRGIKLRLQRLAIVHRTEGFISNRLKCIENILLYHKGQGSVKVIDFGSSCYEHQRVYTYVQSRFYRSPEVILGHPYAMAVDMWSLGCIIAELYTGYPLFPGENEVDQLACIMEVLGLPPADFIQAASRKQTFFDSDGFPKSITNSKGKTRCPDSKDLSTVLKTHDAGFLDFLKGCLMWEPALRMTPDEAMKHAWIQEPKIFR</sequence>
<dbReference type="PROSITE" id="PS50011">
    <property type="entry name" value="PROTEIN_KINASE_DOM"/>
    <property type="match status" value="1"/>
</dbReference>
<dbReference type="InterPro" id="IPR000719">
    <property type="entry name" value="Prot_kinase_dom"/>
</dbReference>
<evidence type="ECO:0000256" key="4">
    <source>
        <dbReference type="ARBA" id="ARBA00022679"/>
    </source>
</evidence>
<reference evidence="13 14" key="1">
    <citation type="submission" date="2019-09" db="EMBL/GenBank/DDBJ databases">
        <title>Bird 10,000 Genomes (B10K) Project - Family phase.</title>
        <authorList>
            <person name="Zhang G."/>
        </authorList>
    </citation>
    <scope>NUCLEOTIDE SEQUENCE [LARGE SCALE GENOMIC DNA]</scope>
    <source>
        <strain evidence="13">B10K-DU-006-20</strain>
        <tissue evidence="13">Mixed tissue sample</tissue>
    </source>
</reference>
<evidence type="ECO:0000256" key="7">
    <source>
        <dbReference type="ARBA" id="ARBA00022840"/>
    </source>
</evidence>
<dbReference type="GO" id="GO:0005524">
    <property type="term" value="F:ATP binding"/>
    <property type="evidence" value="ECO:0007669"/>
    <property type="project" value="UniProtKB-UniRule"/>
</dbReference>
<feature type="non-terminal residue" evidence="13">
    <location>
        <position position="369"/>
    </location>
</feature>
<keyword evidence="14" id="KW-1185">Reference proteome</keyword>
<comment type="catalytic activity">
    <reaction evidence="9">
        <text>L-threonyl-[protein] + ATP = O-phospho-L-threonyl-[protein] + ADP + H(+)</text>
        <dbReference type="Rhea" id="RHEA:46608"/>
        <dbReference type="Rhea" id="RHEA-COMP:11060"/>
        <dbReference type="Rhea" id="RHEA-COMP:11605"/>
        <dbReference type="ChEBI" id="CHEBI:15378"/>
        <dbReference type="ChEBI" id="CHEBI:30013"/>
        <dbReference type="ChEBI" id="CHEBI:30616"/>
        <dbReference type="ChEBI" id="CHEBI:61977"/>
        <dbReference type="ChEBI" id="CHEBI:456216"/>
        <dbReference type="EC" id="2.7.12.1"/>
    </reaction>
</comment>
<dbReference type="FunFam" id="3.30.200.20:FF:000127">
    <property type="entry name" value="Putative dual specificity tyrosine-phosphorylation-regulated kinase 2"/>
    <property type="match status" value="1"/>
</dbReference>
<feature type="non-terminal residue" evidence="13">
    <location>
        <position position="1"/>
    </location>
</feature>
<accession>A0A7L0DIC0</accession>
<evidence type="ECO:0000313" key="13">
    <source>
        <dbReference type="EMBL" id="NXJ68690.1"/>
    </source>
</evidence>
<organism evidence="13 14">
    <name type="scientific">Rostratula benghalensis</name>
    <name type="common">greater painted-snipe</name>
    <dbReference type="NCBI Taxonomy" id="118793"/>
    <lineage>
        <taxon>Eukaryota</taxon>
        <taxon>Metazoa</taxon>
        <taxon>Chordata</taxon>
        <taxon>Craniata</taxon>
        <taxon>Vertebrata</taxon>
        <taxon>Euteleostomi</taxon>
        <taxon>Archelosauria</taxon>
        <taxon>Archosauria</taxon>
        <taxon>Dinosauria</taxon>
        <taxon>Saurischia</taxon>
        <taxon>Theropoda</taxon>
        <taxon>Coelurosauria</taxon>
        <taxon>Aves</taxon>
        <taxon>Neognathae</taxon>
        <taxon>Neoaves</taxon>
        <taxon>Charadriiformes</taxon>
        <taxon>Rostratulidae</taxon>
        <taxon>Rostratula</taxon>
    </lineage>
</organism>
<dbReference type="GO" id="GO:0005634">
    <property type="term" value="C:nucleus"/>
    <property type="evidence" value="ECO:0007669"/>
    <property type="project" value="TreeGrafter"/>
</dbReference>